<organism evidence="5 6">
    <name type="scientific">Paenibacillus contaminans</name>
    <dbReference type="NCBI Taxonomy" id="450362"/>
    <lineage>
        <taxon>Bacteria</taxon>
        <taxon>Bacillati</taxon>
        <taxon>Bacillota</taxon>
        <taxon>Bacilli</taxon>
        <taxon>Bacillales</taxon>
        <taxon>Paenibacillaceae</taxon>
        <taxon>Paenibacillus</taxon>
    </lineage>
</organism>
<dbReference type="SUPFAM" id="SSF46689">
    <property type="entry name" value="Homeodomain-like"/>
    <property type="match status" value="2"/>
</dbReference>
<evidence type="ECO:0000256" key="2">
    <source>
        <dbReference type="ARBA" id="ARBA00023125"/>
    </source>
</evidence>
<dbReference type="InterPro" id="IPR003313">
    <property type="entry name" value="AraC-bd"/>
</dbReference>
<dbReference type="InterPro" id="IPR037923">
    <property type="entry name" value="HTH-like"/>
</dbReference>
<dbReference type="OrthoDB" id="185320at2"/>
<dbReference type="SUPFAM" id="SSF51215">
    <property type="entry name" value="Regulatory protein AraC"/>
    <property type="match status" value="1"/>
</dbReference>
<evidence type="ECO:0000313" key="6">
    <source>
        <dbReference type="Proteomes" id="UP000250369"/>
    </source>
</evidence>
<name>A0A329M1K2_9BACL</name>
<evidence type="ECO:0000259" key="4">
    <source>
        <dbReference type="PROSITE" id="PS01124"/>
    </source>
</evidence>
<dbReference type="GO" id="GO:0043565">
    <property type="term" value="F:sequence-specific DNA binding"/>
    <property type="evidence" value="ECO:0007669"/>
    <property type="project" value="InterPro"/>
</dbReference>
<dbReference type="GO" id="GO:0003700">
    <property type="term" value="F:DNA-binding transcription factor activity"/>
    <property type="evidence" value="ECO:0007669"/>
    <property type="project" value="InterPro"/>
</dbReference>
<protein>
    <submittedName>
        <fullName evidence="5">AraC family transcriptional regulator</fullName>
    </submittedName>
</protein>
<dbReference type="RefSeq" id="WP_113035656.1">
    <property type="nucleotide sequence ID" value="NZ_QMFB01000033.1"/>
</dbReference>
<keyword evidence="2" id="KW-0238">DNA-binding</keyword>
<dbReference type="AlphaFoldDB" id="A0A329M1K2"/>
<dbReference type="PANTHER" id="PTHR43280:SF2">
    <property type="entry name" value="HTH-TYPE TRANSCRIPTIONAL REGULATOR EXSA"/>
    <property type="match status" value="1"/>
</dbReference>
<dbReference type="Pfam" id="PF02311">
    <property type="entry name" value="AraC_binding"/>
    <property type="match status" value="1"/>
</dbReference>
<sequence length="274" mass="31806">MNRNTFPLLTEAERKLPLYVTSVGGWNNQERMVRETGFPDYQWIQTLGGEGTLHTERMSAGIAKGQGMLLFPHERHEYYGTKEPWEVMWVSFNGSMAEELLASLHFTQSQTLYVSHPDTLLKKMHAVFSLLDAQTSLTGFECSGVMYQILLDLHTYASPSEVRSKRQHYEQLSPVFGYIDSNFRQPISLEMIASRLNLSPQYTCHLFQQTLGMRPFEYINKFRLSKAKELLLDEMTMDVKEVAQRVGYEHASYFIKLFKREEGVTPSAFRRIHR</sequence>
<dbReference type="EMBL" id="QMFB01000033">
    <property type="protein sequence ID" value="RAV12513.1"/>
    <property type="molecule type" value="Genomic_DNA"/>
</dbReference>
<keyword evidence="1" id="KW-0805">Transcription regulation</keyword>
<dbReference type="InterPro" id="IPR009057">
    <property type="entry name" value="Homeodomain-like_sf"/>
</dbReference>
<keyword evidence="6" id="KW-1185">Reference proteome</keyword>
<dbReference type="PANTHER" id="PTHR43280">
    <property type="entry name" value="ARAC-FAMILY TRANSCRIPTIONAL REGULATOR"/>
    <property type="match status" value="1"/>
</dbReference>
<dbReference type="Proteomes" id="UP000250369">
    <property type="component" value="Unassembled WGS sequence"/>
</dbReference>
<accession>A0A329M1K2</accession>
<dbReference type="PROSITE" id="PS01124">
    <property type="entry name" value="HTH_ARAC_FAMILY_2"/>
    <property type="match status" value="1"/>
</dbReference>
<dbReference type="Gene3D" id="2.60.120.280">
    <property type="entry name" value="Regulatory protein AraC"/>
    <property type="match status" value="1"/>
</dbReference>
<keyword evidence="3" id="KW-0804">Transcription</keyword>
<evidence type="ECO:0000313" key="5">
    <source>
        <dbReference type="EMBL" id="RAV12513.1"/>
    </source>
</evidence>
<comment type="caution">
    <text evidence="5">The sequence shown here is derived from an EMBL/GenBank/DDBJ whole genome shotgun (WGS) entry which is preliminary data.</text>
</comment>
<dbReference type="InterPro" id="IPR020449">
    <property type="entry name" value="Tscrpt_reg_AraC-type_HTH"/>
</dbReference>
<dbReference type="PROSITE" id="PS00041">
    <property type="entry name" value="HTH_ARAC_FAMILY_1"/>
    <property type="match status" value="1"/>
</dbReference>
<evidence type="ECO:0000256" key="3">
    <source>
        <dbReference type="ARBA" id="ARBA00023163"/>
    </source>
</evidence>
<dbReference type="InterPro" id="IPR018060">
    <property type="entry name" value="HTH_AraC"/>
</dbReference>
<gene>
    <name evidence="5" type="ORF">DQG23_34870</name>
</gene>
<dbReference type="Pfam" id="PF12833">
    <property type="entry name" value="HTH_18"/>
    <property type="match status" value="1"/>
</dbReference>
<dbReference type="InterPro" id="IPR018062">
    <property type="entry name" value="HTH_AraC-typ_CS"/>
</dbReference>
<dbReference type="PRINTS" id="PR00032">
    <property type="entry name" value="HTHARAC"/>
</dbReference>
<dbReference type="Gene3D" id="1.10.10.60">
    <property type="entry name" value="Homeodomain-like"/>
    <property type="match status" value="2"/>
</dbReference>
<evidence type="ECO:0000256" key="1">
    <source>
        <dbReference type="ARBA" id="ARBA00023015"/>
    </source>
</evidence>
<dbReference type="SMART" id="SM00342">
    <property type="entry name" value="HTH_ARAC"/>
    <property type="match status" value="1"/>
</dbReference>
<feature type="domain" description="HTH araC/xylS-type" evidence="4">
    <location>
        <begin position="173"/>
        <end position="272"/>
    </location>
</feature>
<reference evidence="5 6" key="1">
    <citation type="journal article" date="2009" name="Int. J. Syst. Evol. Microbiol.">
        <title>Paenibacillus contaminans sp. nov., isolated from a contaminated laboratory plate.</title>
        <authorList>
            <person name="Chou J.H."/>
            <person name="Lee J.H."/>
            <person name="Lin M.C."/>
            <person name="Chang P.S."/>
            <person name="Arun A.B."/>
            <person name="Young C.C."/>
            <person name="Chen W.M."/>
        </authorList>
    </citation>
    <scope>NUCLEOTIDE SEQUENCE [LARGE SCALE GENOMIC DNA]</scope>
    <source>
        <strain evidence="5 6">CKOBP-6</strain>
    </source>
</reference>
<proteinExistence type="predicted"/>